<dbReference type="KEGG" id="avc:NCTC10951_00707"/>
<gene>
    <name evidence="1" type="ORF">NCTC10951_00707</name>
</gene>
<evidence type="ECO:0000313" key="1">
    <source>
        <dbReference type="EMBL" id="VEI14831.1"/>
    </source>
</evidence>
<name>A0A3S4VD08_ACTVI</name>
<reference evidence="1 2" key="1">
    <citation type="submission" date="2018-12" db="EMBL/GenBank/DDBJ databases">
        <authorList>
            <consortium name="Pathogen Informatics"/>
        </authorList>
    </citation>
    <scope>NUCLEOTIDE SEQUENCE [LARGE SCALE GENOMIC DNA]</scope>
    <source>
        <strain evidence="1 2">NCTC10951</strain>
    </source>
</reference>
<accession>A0A3S4VD08</accession>
<proteinExistence type="predicted"/>
<protein>
    <submittedName>
        <fullName evidence="1">Uncharacterized protein</fullName>
    </submittedName>
</protein>
<evidence type="ECO:0000313" key="2">
    <source>
        <dbReference type="Proteomes" id="UP000268658"/>
    </source>
</evidence>
<sequence>MGSKQIPHSADGLHIFKSKLIVIKNDLKLIFESH</sequence>
<organism evidence="1 2">
    <name type="scientific">Actinomyces viscosus</name>
    <dbReference type="NCBI Taxonomy" id="1656"/>
    <lineage>
        <taxon>Bacteria</taxon>
        <taxon>Bacillati</taxon>
        <taxon>Actinomycetota</taxon>
        <taxon>Actinomycetes</taxon>
        <taxon>Actinomycetales</taxon>
        <taxon>Actinomycetaceae</taxon>
        <taxon>Actinomyces</taxon>
    </lineage>
</organism>
<dbReference type="AlphaFoldDB" id="A0A3S4VD08"/>
<dbReference type="EMBL" id="LR134477">
    <property type="protein sequence ID" value="VEI14831.1"/>
    <property type="molecule type" value="Genomic_DNA"/>
</dbReference>
<dbReference type="Proteomes" id="UP000268658">
    <property type="component" value="Chromosome"/>
</dbReference>